<evidence type="ECO:0000256" key="4">
    <source>
        <dbReference type="ARBA" id="ARBA00023136"/>
    </source>
</evidence>
<dbReference type="InterPro" id="IPR032808">
    <property type="entry name" value="DoxX"/>
</dbReference>
<evidence type="ECO:0000313" key="7">
    <source>
        <dbReference type="Proteomes" id="UP001597541"/>
    </source>
</evidence>
<dbReference type="RefSeq" id="WP_377600007.1">
    <property type="nucleotide sequence ID" value="NZ_JBHUME010000002.1"/>
</dbReference>
<reference evidence="7" key="1">
    <citation type="journal article" date="2019" name="Int. J. Syst. Evol. Microbiol.">
        <title>The Global Catalogue of Microorganisms (GCM) 10K type strain sequencing project: providing services to taxonomists for standard genome sequencing and annotation.</title>
        <authorList>
            <consortium name="The Broad Institute Genomics Platform"/>
            <consortium name="The Broad Institute Genome Sequencing Center for Infectious Disease"/>
            <person name="Wu L."/>
            <person name="Ma J."/>
        </authorList>
    </citation>
    <scope>NUCLEOTIDE SEQUENCE [LARGE SCALE GENOMIC DNA]</scope>
    <source>
        <strain evidence="7">KCTC 3950</strain>
    </source>
</reference>
<dbReference type="EMBL" id="JBHUME010000002">
    <property type="protein sequence ID" value="MFD2611418.1"/>
    <property type="molecule type" value="Genomic_DNA"/>
</dbReference>
<dbReference type="Proteomes" id="UP001597541">
    <property type="component" value="Unassembled WGS sequence"/>
</dbReference>
<accession>A0ABW5P923</accession>
<name>A0ABW5P923_9BACL</name>
<evidence type="ECO:0000256" key="2">
    <source>
        <dbReference type="ARBA" id="ARBA00022692"/>
    </source>
</evidence>
<proteinExistence type="predicted"/>
<sequence length="115" mass="12296">MHIVSIVLQVLLGAAFLLFASGKLTGQQMQVDNFNHLRLPPWFRIVTGLVHVVGAAGMIAGIWVEGLASWAGLWIGVTMLFAVIFHLRVGDSFGKALPALVLAVLAFAVTVINGF</sequence>
<protein>
    <submittedName>
        <fullName evidence="6">DoxX family protein</fullName>
    </submittedName>
</protein>
<keyword evidence="3 5" id="KW-1133">Transmembrane helix</keyword>
<evidence type="ECO:0000256" key="1">
    <source>
        <dbReference type="ARBA" id="ARBA00004141"/>
    </source>
</evidence>
<comment type="caution">
    <text evidence="6">The sequence shown here is derived from an EMBL/GenBank/DDBJ whole genome shotgun (WGS) entry which is preliminary data.</text>
</comment>
<keyword evidence="2 5" id="KW-0812">Transmembrane</keyword>
<evidence type="ECO:0000313" key="6">
    <source>
        <dbReference type="EMBL" id="MFD2611418.1"/>
    </source>
</evidence>
<evidence type="ECO:0000256" key="3">
    <source>
        <dbReference type="ARBA" id="ARBA00022989"/>
    </source>
</evidence>
<gene>
    <name evidence="6" type="ORF">ACFSUF_03160</name>
</gene>
<organism evidence="6 7">
    <name type="scientific">Paenibacillus gansuensis</name>
    <dbReference type="NCBI Taxonomy" id="306542"/>
    <lineage>
        <taxon>Bacteria</taxon>
        <taxon>Bacillati</taxon>
        <taxon>Bacillota</taxon>
        <taxon>Bacilli</taxon>
        <taxon>Bacillales</taxon>
        <taxon>Paenibacillaceae</taxon>
        <taxon>Paenibacillus</taxon>
    </lineage>
</organism>
<feature type="transmembrane region" description="Helical" evidence="5">
    <location>
        <begin position="71"/>
        <end position="90"/>
    </location>
</feature>
<comment type="subcellular location">
    <subcellularLocation>
        <location evidence="1">Membrane</location>
        <topology evidence="1">Multi-pass membrane protein</topology>
    </subcellularLocation>
</comment>
<dbReference type="Pfam" id="PF13564">
    <property type="entry name" value="DoxX_2"/>
    <property type="match status" value="1"/>
</dbReference>
<keyword evidence="7" id="KW-1185">Reference proteome</keyword>
<keyword evidence="4 5" id="KW-0472">Membrane</keyword>
<evidence type="ECO:0000256" key="5">
    <source>
        <dbReference type="SAM" id="Phobius"/>
    </source>
</evidence>
<feature type="transmembrane region" description="Helical" evidence="5">
    <location>
        <begin position="42"/>
        <end position="64"/>
    </location>
</feature>
<feature type="transmembrane region" description="Helical" evidence="5">
    <location>
        <begin position="96"/>
        <end position="114"/>
    </location>
</feature>